<dbReference type="EMBL" id="BBMN01000003">
    <property type="protein sequence ID" value="GAL04117.1"/>
    <property type="molecule type" value="Genomic_DNA"/>
</dbReference>
<gene>
    <name evidence="1" type="ORF">JCM19237_2268</name>
</gene>
<dbReference type="STRING" id="754436.JCM19237_2268"/>
<accession>A0A090R932</accession>
<name>A0A090R932_9GAMM</name>
<comment type="caution">
    <text evidence="1">The sequence shown here is derived from an EMBL/GenBank/DDBJ whole genome shotgun (WGS) entry which is preliminary data.</text>
</comment>
<dbReference type="InterPro" id="IPR021734">
    <property type="entry name" value="DUF3303"/>
</dbReference>
<evidence type="ECO:0000313" key="1">
    <source>
        <dbReference type="EMBL" id="GAL04117.1"/>
    </source>
</evidence>
<reference evidence="1 2" key="1">
    <citation type="journal article" date="2014" name="Genome Announc.">
        <title>Draft Genome Sequences of Two Vibrionaceae Species, Vibrio ponticus C121 and Photobacterium aphoticum C119, Isolated as Coral Reef Microbiota.</title>
        <authorList>
            <person name="Al-saari N."/>
            <person name="Meirelles P.M."/>
            <person name="Mino S."/>
            <person name="Suda W."/>
            <person name="Oshima K."/>
            <person name="Hattori M."/>
            <person name="Ohkuma M."/>
            <person name="Thompson F.L."/>
            <person name="Gomez-Gil B."/>
            <person name="Sawabe T."/>
            <person name="Sawabe T."/>
        </authorList>
    </citation>
    <scope>NUCLEOTIDE SEQUENCE [LARGE SCALE GENOMIC DNA]</scope>
    <source>
        <strain evidence="1 2">JCM 19237</strain>
    </source>
</reference>
<organism evidence="1 2">
    <name type="scientific">Photobacterium aphoticum</name>
    <dbReference type="NCBI Taxonomy" id="754436"/>
    <lineage>
        <taxon>Bacteria</taxon>
        <taxon>Pseudomonadati</taxon>
        <taxon>Pseudomonadota</taxon>
        <taxon>Gammaproteobacteria</taxon>
        <taxon>Vibrionales</taxon>
        <taxon>Vibrionaceae</taxon>
        <taxon>Photobacterium</taxon>
    </lineage>
</organism>
<dbReference type="Proteomes" id="UP000029227">
    <property type="component" value="Unassembled WGS sequence"/>
</dbReference>
<dbReference type="AlphaFoldDB" id="A0A090R932"/>
<protein>
    <submittedName>
        <fullName evidence="1">Uncharacterized protein</fullName>
    </submittedName>
</protein>
<dbReference type="Pfam" id="PF11746">
    <property type="entry name" value="DUF3303"/>
    <property type="match status" value="1"/>
</dbReference>
<sequence length="64" mass="6858">MGDDITLIGRWHDVVSGAGVCVVESNSIEAVTAYALRWNNDMDISVQPVIDDEAARQLGSALVI</sequence>
<proteinExistence type="predicted"/>
<evidence type="ECO:0000313" key="2">
    <source>
        <dbReference type="Proteomes" id="UP000029227"/>
    </source>
</evidence>